<keyword evidence="1" id="KW-0663">Pyridoxal phosphate</keyword>
<dbReference type="EMBL" id="VSSQ01138451">
    <property type="protein sequence ID" value="MPN61608.1"/>
    <property type="molecule type" value="Genomic_DNA"/>
</dbReference>
<dbReference type="Gene3D" id="3.20.20.10">
    <property type="entry name" value="Alanine racemase"/>
    <property type="match status" value="1"/>
</dbReference>
<dbReference type="SUPFAM" id="SSF51419">
    <property type="entry name" value="PLP-binding barrel"/>
    <property type="match status" value="1"/>
</dbReference>
<dbReference type="PANTHER" id="PTHR10146">
    <property type="entry name" value="PROLINE SYNTHETASE CO-TRANSCRIBED BACTERIAL HOMOLOG PROTEIN"/>
    <property type="match status" value="1"/>
</dbReference>
<dbReference type="Pfam" id="PF01168">
    <property type="entry name" value="Ala_racemase_N"/>
    <property type="match status" value="1"/>
</dbReference>
<dbReference type="GO" id="GO:0030170">
    <property type="term" value="F:pyridoxal phosphate binding"/>
    <property type="evidence" value="ECO:0007669"/>
    <property type="project" value="InterPro"/>
</dbReference>
<dbReference type="AlphaFoldDB" id="A0A645JD33"/>
<sequence length="71" mass="7413">MTIGAHVDDEATVRAGYAQLAQLRDGAQERGLGADLELSMGMSNDLEWAIAEGATIVRIGTAVFGPRAPVT</sequence>
<proteinExistence type="predicted"/>
<feature type="domain" description="Alanine racemase N-terminal" evidence="2">
    <location>
        <begin position="1"/>
        <end position="66"/>
    </location>
</feature>
<comment type="caution">
    <text evidence="3">The sequence shown here is derived from an EMBL/GenBank/DDBJ whole genome shotgun (WGS) entry which is preliminary data.</text>
</comment>
<dbReference type="InterPro" id="IPR011078">
    <property type="entry name" value="PyrdxlP_homeostasis"/>
</dbReference>
<organism evidence="3">
    <name type="scientific">bioreactor metagenome</name>
    <dbReference type="NCBI Taxonomy" id="1076179"/>
    <lineage>
        <taxon>unclassified sequences</taxon>
        <taxon>metagenomes</taxon>
        <taxon>ecological metagenomes</taxon>
    </lineage>
</organism>
<evidence type="ECO:0000259" key="2">
    <source>
        <dbReference type="Pfam" id="PF01168"/>
    </source>
</evidence>
<gene>
    <name evidence="3" type="ORF">SDC9_209346</name>
</gene>
<name>A0A645JD33_9ZZZZ</name>
<evidence type="ECO:0000313" key="3">
    <source>
        <dbReference type="EMBL" id="MPN61608.1"/>
    </source>
</evidence>
<accession>A0A645JD33</accession>
<evidence type="ECO:0000256" key="1">
    <source>
        <dbReference type="ARBA" id="ARBA00022898"/>
    </source>
</evidence>
<dbReference type="InterPro" id="IPR001608">
    <property type="entry name" value="Ala_racemase_N"/>
</dbReference>
<dbReference type="InterPro" id="IPR029066">
    <property type="entry name" value="PLP-binding_barrel"/>
</dbReference>
<dbReference type="PANTHER" id="PTHR10146:SF14">
    <property type="entry name" value="PYRIDOXAL PHOSPHATE HOMEOSTASIS PROTEIN"/>
    <property type="match status" value="1"/>
</dbReference>
<reference evidence="3" key="1">
    <citation type="submission" date="2019-08" db="EMBL/GenBank/DDBJ databases">
        <authorList>
            <person name="Kucharzyk K."/>
            <person name="Murdoch R.W."/>
            <person name="Higgins S."/>
            <person name="Loffler F."/>
        </authorList>
    </citation>
    <scope>NUCLEOTIDE SEQUENCE</scope>
</reference>
<protein>
    <recommendedName>
        <fullName evidence="2">Alanine racemase N-terminal domain-containing protein</fullName>
    </recommendedName>
</protein>